<feature type="compositionally biased region" description="Polar residues" evidence="1">
    <location>
        <begin position="9"/>
        <end position="19"/>
    </location>
</feature>
<reference evidence="2" key="2">
    <citation type="submission" date="2021-04" db="EMBL/GenBank/DDBJ databases">
        <authorList>
            <person name="Gilroy R."/>
        </authorList>
    </citation>
    <scope>NUCLEOTIDE SEQUENCE</scope>
    <source>
        <strain evidence="2">ChiHjej11B10-19426</strain>
    </source>
</reference>
<feature type="non-terminal residue" evidence="2">
    <location>
        <position position="88"/>
    </location>
</feature>
<evidence type="ECO:0000313" key="3">
    <source>
        <dbReference type="Proteomes" id="UP000824014"/>
    </source>
</evidence>
<dbReference type="EMBL" id="DXCC01000014">
    <property type="protein sequence ID" value="HIZ15134.1"/>
    <property type="molecule type" value="Genomic_DNA"/>
</dbReference>
<sequence>MKTFDNKQLAATRSMSELQATKRQITRRLRRTERHMADQYREATEMFSLRTVLTYGISLIDSVQSMVRYFGKGLFNGIASAIRRRHDR</sequence>
<protein>
    <submittedName>
        <fullName evidence="2">Uncharacterized protein</fullName>
    </submittedName>
</protein>
<evidence type="ECO:0000256" key="1">
    <source>
        <dbReference type="SAM" id="MobiDB-lite"/>
    </source>
</evidence>
<feature type="region of interest" description="Disordered" evidence="1">
    <location>
        <begin position="1"/>
        <end position="26"/>
    </location>
</feature>
<reference evidence="2" key="1">
    <citation type="journal article" date="2021" name="PeerJ">
        <title>Extensive microbial diversity within the chicken gut microbiome revealed by metagenomics and culture.</title>
        <authorList>
            <person name="Gilroy R."/>
            <person name="Ravi A."/>
            <person name="Getino M."/>
            <person name="Pursley I."/>
            <person name="Horton D.L."/>
            <person name="Alikhan N.F."/>
            <person name="Baker D."/>
            <person name="Gharbi K."/>
            <person name="Hall N."/>
            <person name="Watson M."/>
            <person name="Adriaenssens E.M."/>
            <person name="Foster-Nyarko E."/>
            <person name="Jarju S."/>
            <person name="Secka A."/>
            <person name="Antonio M."/>
            <person name="Oren A."/>
            <person name="Chaudhuri R.R."/>
            <person name="La Ragione R."/>
            <person name="Hildebrand F."/>
            <person name="Pallen M.J."/>
        </authorList>
    </citation>
    <scope>NUCLEOTIDE SEQUENCE</scope>
    <source>
        <strain evidence="2">ChiHjej11B10-19426</strain>
    </source>
</reference>
<organism evidence="2 3">
    <name type="scientific">Candidatus Tidjanibacter faecipullorum</name>
    <dbReference type="NCBI Taxonomy" id="2838766"/>
    <lineage>
        <taxon>Bacteria</taxon>
        <taxon>Pseudomonadati</taxon>
        <taxon>Bacteroidota</taxon>
        <taxon>Bacteroidia</taxon>
        <taxon>Bacteroidales</taxon>
        <taxon>Rikenellaceae</taxon>
        <taxon>Tidjanibacter</taxon>
    </lineage>
</organism>
<evidence type="ECO:0000313" key="2">
    <source>
        <dbReference type="EMBL" id="HIZ15134.1"/>
    </source>
</evidence>
<dbReference type="Proteomes" id="UP000824014">
    <property type="component" value="Unassembled WGS sequence"/>
</dbReference>
<proteinExistence type="predicted"/>
<name>A0A9D2ILB5_9BACT</name>
<gene>
    <name evidence="2" type="ORF">H9816_04420</name>
</gene>
<accession>A0A9D2ILB5</accession>
<dbReference type="AlphaFoldDB" id="A0A9D2ILB5"/>
<comment type="caution">
    <text evidence="2">The sequence shown here is derived from an EMBL/GenBank/DDBJ whole genome shotgun (WGS) entry which is preliminary data.</text>
</comment>